<dbReference type="KEGG" id="xtw:AB672_01725"/>
<accession>Z9JK70</accession>
<dbReference type="EMBL" id="JDSQ01000006">
    <property type="protein sequence ID" value="EWS78534.1"/>
    <property type="molecule type" value="Genomic_DNA"/>
</dbReference>
<dbReference type="eggNOG" id="ENOG502ZXRE">
    <property type="taxonomic scope" value="Bacteria"/>
</dbReference>
<dbReference type="RefSeq" id="WP_038270759.1">
    <property type="nucleotide sequence ID" value="NZ_CP053627.1"/>
</dbReference>
<dbReference type="Proteomes" id="UP001430701">
    <property type="component" value="Unassembled WGS sequence"/>
</dbReference>
<dbReference type="Proteomes" id="UP000020406">
    <property type="component" value="Unassembled WGS sequence"/>
</dbReference>
<dbReference type="EMBL" id="JAJPPU010000002">
    <property type="protein sequence ID" value="MCD8473117.1"/>
    <property type="molecule type" value="Genomic_DNA"/>
</dbReference>
<dbReference type="OrthoDB" id="7064567at2"/>
<evidence type="ECO:0000313" key="3">
    <source>
        <dbReference type="Proteomes" id="UP000020406"/>
    </source>
</evidence>
<keyword evidence="4" id="KW-1185">Reference proteome</keyword>
<sequence>MPFINEIPSAEDIEKYGLLYKNDLNLDMKLRRQWTMDRERNFHLYGGGATGNQAFEEIIDYRFYLYLNGSKLIIETPDVPQTLLDNDSLNQFIAILKEAVTVHSAGYRHRHIHIPVVVRFGF</sequence>
<evidence type="ECO:0000313" key="2">
    <source>
        <dbReference type="EMBL" id="MCD8473117.1"/>
    </source>
</evidence>
<proteinExistence type="predicted"/>
<protein>
    <submittedName>
        <fullName evidence="1">Uncharacterized protein</fullName>
    </submittedName>
</protein>
<dbReference type="PATRIC" id="fig|1444770.3.peg.1109"/>
<reference evidence="2" key="2">
    <citation type="submission" date="2021-11" db="EMBL/GenBank/DDBJ databases">
        <title>Genome sequence of Xylella taiwanensis PLS432.</title>
        <authorList>
            <person name="Weng L.-W."/>
            <person name="Su C.-C."/>
            <person name="Tsai C.-W."/>
            <person name="Kuo C.-H."/>
        </authorList>
    </citation>
    <scope>NUCLEOTIDE SEQUENCE</scope>
    <source>
        <strain evidence="2">PLS432</strain>
    </source>
</reference>
<evidence type="ECO:0000313" key="4">
    <source>
        <dbReference type="Proteomes" id="UP001430701"/>
    </source>
</evidence>
<dbReference type="AlphaFoldDB" id="Z9JK70"/>
<organism evidence="1 3">
    <name type="scientific">Xylella taiwanensis</name>
    <dbReference type="NCBI Taxonomy" id="1444770"/>
    <lineage>
        <taxon>Bacteria</taxon>
        <taxon>Pseudomonadati</taxon>
        <taxon>Pseudomonadota</taxon>
        <taxon>Gammaproteobacteria</taxon>
        <taxon>Lysobacterales</taxon>
        <taxon>Lysobacteraceae</taxon>
        <taxon>Xylella</taxon>
    </lineage>
</organism>
<gene>
    <name evidence="1" type="ORF">AF72_04610</name>
    <name evidence="2" type="ORF">LPH55_06475</name>
</gene>
<reference evidence="1 3" key="1">
    <citation type="journal article" date="2014" name="Genome Announc.">
        <title>Draft Genome Sequence of Xylella fastidiosa Pear Leaf Scorch Strain in Taiwan.</title>
        <authorList>
            <person name="Su C.C."/>
            <person name="Deng W.L."/>
            <person name="Jan F.J."/>
            <person name="Chang C.J."/>
            <person name="Huang H."/>
            <person name="Chen J."/>
        </authorList>
    </citation>
    <scope>NUCLEOTIDE SEQUENCE [LARGE SCALE GENOMIC DNA]</scope>
    <source>
        <strain evidence="1 3">PLS229</strain>
    </source>
</reference>
<name>Z9JK70_9GAMM</name>
<evidence type="ECO:0000313" key="1">
    <source>
        <dbReference type="EMBL" id="EWS78534.1"/>
    </source>
</evidence>
<comment type="caution">
    <text evidence="1">The sequence shown here is derived from an EMBL/GenBank/DDBJ whole genome shotgun (WGS) entry which is preliminary data.</text>
</comment>
<dbReference type="GeneID" id="68899992"/>